<evidence type="ECO:0000256" key="1">
    <source>
        <dbReference type="SAM" id="MobiDB-lite"/>
    </source>
</evidence>
<dbReference type="Proteomes" id="UP001183420">
    <property type="component" value="Unassembled WGS sequence"/>
</dbReference>
<comment type="caution">
    <text evidence="3">The sequence shown here is derived from an EMBL/GenBank/DDBJ whole genome shotgun (WGS) entry which is preliminary data.</text>
</comment>
<dbReference type="EMBL" id="JAVREM010000047">
    <property type="protein sequence ID" value="MDT0321767.1"/>
    <property type="molecule type" value="Genomic_DNA"/>
</dbReference>
<organism evidence="3 4">
    <name type="scientific">Streptomyces millisiae</name>
    <dbReference type="NCBI Taxonomy" id="3075542"/>
    <lineage>
        <taxon>Bacteria</taxon>
        <taxon>Bacillati</taxon>
        <taxon>Actinomycetota</taxon>
        <taxon>Actinomycetes</taxon>
        <taxon>Kitasatosporales</taxon>
        <taxon>Streptomycetaceae</taxon>
        <taxon>Streptomyces</taxon>
    </lineage>
</organism>
<feature type="compositionally biased region" description="Gly residues" evidence="1">
    <location>
        <begin position="109"/>
        <end position="120"/>
    </location>
</feature>
<keyword evidence="2" id="KW-0732">Signal</keyword>
<reference evidence="4" key="1">
    <citation type="submission" date="2023-07" db="EMBL/GenBank/DDBJ databases">
        <title>30 novel species of actinomycetes from the DSMZ collection.</title>
        <authorList>
            <person name="Nouioui I."/>
        </authorList>
    </citation>
    <scope>NUCLEOTIDE SEQUENCE [LARGE SCALE GENOMIC DNA]</scope>
    <source>
        <strain evidence="4">DSM 44918</strain>
    </source>
</reference>
<feature type="chain" id="PRO_5046353545" description="Secreted protein" evidence="2">
    <location>
        <begin position="21"/>
        <end position="510"/>
    </location>
</feature>
<dbReference type="RefSeq" id="WP_311602034.1">
    <property type="nucleotide sequence ID" value="NZ_JAVREM010000047.1"/>
</dbReference>
<name>A0ABU2LVZ5_9ACTN</name>
<sequence length="510" mass="54158">MLTATLILPLGVLLTGPAPAAAAPAHEPAPGGERWQTQEPLAEAGTLGPRQRELAAQAFPGAGAPAPAGEFTLTAGSDLSGRIADLTASLPRQGVQNLLAQANRDLGGGGECADPFGGGDATSPSDPTPKPPLEPDTVRCFDEDDSLGQEWIPQGLTGVSDAQQDEAWGTATGTLLTGWYDSYNPGRDAAGNCSASTSGLCFEKGVRVTFADPAAGTYRHVLLVWPYYDSGGNITYEPIHSSGGQTGIHAGGIVWYGNYLYVADTYNGIRVFDMRYVFDLNPDQDAATDDPTPDGLSSDVGDGRRVGRQNNVWYGHGYRYVMPQVATWRYTATQYNDGSACYDVGAPKASYLSLDRSGVDHLVVGEYCSTTTAQPSTGRVGAWPIAELERRSGTVPATAGSTWFLPVHQAQGVARYEGRYYVNQSHRYSNGSLWRATVTGGRLGLQGGEIRTAVGPEDLYLEHGATTGNPPRLWSVSEHRADIDDPSCRNSTPCGRVLYAHRLDAVGAQP</sequence>
<dbReference type="SUPFAM" id="SSF50956">
    <property type="entry name" value="Thermostable phytase (3-phytase)"/>
    <property type="match status" value="1"/>
</dbReference>
<protein>
    <recommendedName>
        <fullName evidence="5">Secreted protein</fullName>
    </recommendedName>
</protein>
<proteinExistence type="predicted"/>
<gene>
    <name evidence="3" type="ORF">RNC47_25880</name>
</gene>
<evidence type="ECO:0000256" key="2">
    <source>
        <dbReference type="SAM" id="SignalP"/>
    </source>
</evidence>
<feature type="signal peptide" evidence="2">
    <location>
        <begin position="1"/>
        <end position="20"/>
    </location>
</feature>
<evidence type="ECO:0000313" key="4">
    <source>
        <dbReference type="Proteomes" id="UP001183420"/>
    </source>
</evidence>
<feature type="region of interest" description="Disordered" evidence="1">
    <location>
        <begin position="109"/>
        <end position="136"/>
    </location>
</feature>
<evidence type="ECO:0000313" key="3">
    <source>
        <dbReference type="EMBL" id="MDT0321767.1"/>
    </source>
</evidence>
<feature type="region of interest" description="Disordered" evidence="1">
    <location>
        <begin position="284"/>
        <end position="303"/>
    </location>
</feature>
<accession>A0ABU2LVZ5</accession>
<keyword evidence="4" id="KW-1185">Reference proteome</keyword>
<evidence type="ECO:0008006" key="5">
    <source>
        <dbReference type="Google" id="ProtNLM"/>
    </source>
</evidence>